<proteinExistence type="inferred from homology"/>
<evidence type="ECO:0000256" key="1">
    <source>
        <dbReference type="ARBA" id="ARBA00004127"/>
    </source>
</evidence>
<evidence type="ECO:0000313" key="13">
    <source>
        <dbReference type="EMBL" id="GMN38801.1"/>
    </source>
</evidence>
<name>A0AA88D1F3_FICCA</name>
<protein>
    <recommendedName>
        <fullName evidence="12">Amino acid transporter transmembrane domain-containing protein</fullName>
    </recommendedName>
</protein>
<reference evidence="13" key="1">
    <citation type="submission" date="2023-07" db="EMBL/GenBank/DDBJ databases">
        <title>draft genome sequence of fig (Ficus carica).</title>
        <authorList>
            <person name="Takahashi T."/>
            <person name="Nishimura K."/>
        </authorList>
    </citation>
    <scope>NUCLEOTIDE SEQUENCE</scope>
</reference>
<sequence>MVTGGKCLKQFMEMACTNCTQLRQSYWILIFGGIHFFLSQLPNFNSVAGVSLAAAVMSLSYSTIAWVGCIGKGRVDNVSYAYKKTSSADYMFRVFNALGQISFAFAGHAVALEIQATIPSTPEKPSKVPMWKGVIGAYFINAICYFPVALVGYWAFGQDVDDNVLVGLSKPEWLIASANLMVVVHVIGSYQVYAMPVFNLLEMMMMKRLNFPPGILLRVVARSAYVGQILTPICLTT</sequence>
<dbReference type="Pfam" id="PF01490">
    <property type="entry name" value="Aa_trans"/>
    <property type="match status" value="1"/>
</dbReference>
<dbReference type="GO" id="GO:0009734">
    <property type="term" value="P:auxin-activated signaling pathway"/>
    <property type="evidence" value="ECO:0007669"/>
    <property type="project" value="UniProtKB-KW"/>
</dbReference>
<evidence type="ECO:0000256" key="7">
    <source>
        <dbReference type="ARBA" id="ARBA00022989"/>
    </source>
</evidence>
<evidence type="ECO:0000256" key="10">
    <source>
        <dbReference type="ARBA" id="ARBA00045588"/>
    </source>
</evidence>
<evidence type="ECO:0000256" key="8">
    <source>
        <dbReference type="ARBA" id="ARBA00023136"/>
    </source>
</evidence>
<evidence type="ECO:0000256" key="9">
    <source>
        <dbReference type="ARBA" id="ARBA00023294"/>
    </source>
</evidence>
<dbReference type="EMBL" id="BTGU01000008">
    <property type="protein sequence ID" value="GMN38801.1"/>
    <property type="molecule type" value="Genomic_DNA"/>
</dbReference>
<keyword evidence="6" id="KW-0029">Amino-acid transport</keyword>
<evidence type="ECO:0000256" key="5">
    <source>
        <dbReference type="ARBA" id="ARBA00022847"/>
    </source>
</evidence>
<feature type="transmembrane region" description="Helical" evidence="11">
    <location>
        <begin position="47"/>
        <end position="67"/>
    </location>
</feature>
<evidence type="ECO:0000256" key="11">
    <source>
        <dbReference type="SAM" id="Phobius"/>
    </source>
</evidence>
<dbReference type="GO" id="GO:0006865">
    <property type="term" value="P:amino acid transport"/>
    <property type="evidence" value="ECO:0007669"/>
    <property type="project" value="UniProtKB-KW"/>
</dbReference>
<comment type="subcellular location">
    <subcellularLocation>
        <location evidence="1">Endomembrane system</location>
        <topology evidence="1">Multi-pass membrane protein</topology>
    </subcellularLocation>
</comment>
<organism evidence="13 14">
    <name type="scientific">Ficus carica</name>
    <name type="common">Common fig</name>
    <dbReference type="NCBI Taxonomy" id="3494"/>
    <lineage>
        <taxon>Eukaryota</taxon>
        <taxon>Viridiplantae</taxon>
        <taxon>Streptophyta</taxon>
        <taxon>Embryophyta</taxon>
        <taxon>Tracheophyta</taxon>
        <taxon>Spermatophyta</taxon>
        <taxon>Magnoliopsida</taxon>
        <taxon>eudicotyledons</taxon>
        <taxon>Gunneridae</taxon>
        <taxon>Pentapetalae</taxon>
        <taxon>rosids</taxon>
        <taxon>fabids</taxon>
        <taxon>Rosales</taxon>
        <taxon>Moraceae</taxon>
        <taxon>Ficeae</taxon>
        <taxon>Ficus</taxon>
    </lineage>
</organism>
<evidence type="ECO:0000256" key="3">
    <source>
        <dbReference type="ARBA" id="ARBA00022448"/>
    </source>
</evidence>
<feature type="transmembrane region" description="Helical" evidence="11">
    <location>
        <begin position="134"/>
        <end position="156"/>
    </location>
</feature>
<comment type="caution">
    <text evidence="13">The sequence shown here is derived from an EMBL/GenBank/DDBJ whole genome shotgun (WGS) entry which is preliminary data.</text>
</comment>
<dbReference type="InterPro" id="IPR013057">
    <property type="entry name" value="AA_transpt_TM"/>
</dbReference>
<feature type="transmembrane region" description="Helical" evidence="11">
    <location>
        <begin position="24"/>
        <end position="41"/>
    </location>
</feature>
<keyword evidence="9" id="KW-0927">Auxin signaling pathway</keyword>
<gene>
    <name evidence="13" type="ORF">TIFTF001_008037</name>
</gene>
<keyword evidence="3" id="KW-0813">Transport</keyword>
<dbReference type="PANTHER" id="PTHR48017">
    <property type="entry name" value="OS05G0424000 PROTEIN-RELATED"/>
    <property type="match status" value="1"/>
</dbReference>
<dbReference type="AlphaFoldDB" id="A0AA88D1F3"/>
<evidence type="ECO:0000256" key="4">
    <source>
        <dbReference type="ARBA" id="ARBA00022692"/>
    </source>
</evidence>
<dbReference type="Proteomes" id="UP001187192">
    <property type="component" value="Unassembled WGS sequence"/>
</dbReference>
<accession>A0AA88D1F3</accession>
<dbReference type="GO" id="GO:0015293">
    <property type="term" value="F:symporter activity"/>
    <property type="evidence" value="ECO:0007669"/>
    <property type="project" value="UniProtKB-KW"/>
</dbReference>
<comment type="similarity">
    <text evidence="2">Belongs to the amino acid/polyamine transporter 2 family. Amino acid/auxin permease (AAAP) (TC 2.A.18.1) subfamily.</text>
</comment>
<keyword evidence="8 11" id="KW-0472">Membrane</keyword>
<evidence type="ECO:0000256" key="6">
    <source>
        <dbReference type="ARBA" id="ARBA00022970"/>
    </source>
</evidence>
<evidence type="ECO:0000256" key="2">
    <source>
        <dbReference type="ARBA" id="ARBA00005590"/>
    </source>
</evidence>
<comment type="function">
    <text evidence="10">Carrier protein involved in proton-driven auxin influx. Mediates the formation of auxin gradient from developing leaves (site of auxin biosynthesis) to tips by contributing to the loading of auxin in vascular tissues and facilitating acropetal (base to tip) auxin transport within inner tissues of the root apex, and basipetal (tip to base) auxin transport within outer tissues of the root apex. May be involved in lateral roots and nodules formation.</text>
</comment>
<feature type="domain" description="Amino acid transporter transmembrane" evidence="12">
    <location>
        <begin position="1"/>
        <end position="226"/>
    </location>
</feature>
<dbReference type="GO" id="GO:0012505">
    <property type="term" value="C:endomembrane system"/>
    <property type="evidence" value="ECO:0007669"/>
    <property type="project" value="UniProtKB-SubCell"/>
</dbReference>
<evidence type="ECO:0000259" key="12">
    <source>
        <dbReference type="Pfam" id="PF01490"/>
    </source>
</evidence>
<keyword evidence="14" id="KW-1185">Reference proteome</keyword>
<keyword evidence="4 11" id="KW-0812">Transmembrane</keyword>
<feature type="transmembrane region" description="Helical" evidence="11">
    <location>
        <begin position="176"/>
        <end position="201"/>
    </location>
</feature>
<evidence type="ECO:0000313" key="14">
    <source>
        <dbReference type="Proteomes" id="UP001187192"/>
    </source>
</evidence>
<keyword evidence="7 11" id="KW-1133">Transmembrane helix</keyword>
<keyword evidence="5" id="KW-0769">Symport</keyword>